<dbReference type="InterPro" id="IPR052000">
    <property type="entry name" value="ETFRF1"/>
</dbReference>
<evidence type="ECO:0000313" key="1">
    <source>
        <dbReference type="EMBL" id="PKX92513.1"/>
    </source>
</evidence>
<dbReference type="RefSeq" id="XP_024681108.1">
    <property type="nucleotide sequence ID" value="XM_024822433.1"/>
</dbReference>
<dbReference type="VEuPathDB" id="FungiDB:P174DRAFT_372468"/>
<dbReference type="Proteomes" id="UP000234474">
    <property type="component" value="Unassembled WGS sequence"/>
</dbReference>
<dbReference type="STRING" id="1392255.A0A2I1C4I0"/>
<dbReference type="AlphaFoldDB" id="A0A2I1C4I0"/>
<proteinExistence type="predicted"/>
<dbReference type="OMA" id="HRAFMSK"/>
<dbReference type="PANTHER" id="PTHR21024:SF0">
    <property type="entry name" value="ELECTRON TRANSFER FLAVOPROTEIN REGULATORY FACTOR 1"/>
    <property type="match status" value="1"/>
</dbReference>
<dbReference type="EMBL" id="MSZS01000005">
    <property type="protein sequence ID" value="PKX92513.1"/>
    <property type="molecule type" value="Genomic_DNA"/>
</dbReference>
<evidence type="ECO:0000313" key="2">
    <source>
        <dbReference type="Proteomes" id="UP000234474"/>
    </source>
</evidence>
<dbReference type="GO" id="GO:0090324">
    <property type="term" value="P:negative regulation of oxidative phosphorylation"/>
    <property type="evidence" value="ECO:0007669"/>
    <property type="project" value="InterPro"/>
</dbReference>
<dbReference type="GO" id="GO:0022904">
    <property type="term" value="P:respiratory electron transport chain"/>
    <property type="evidence" value="ECO:0007669"/>
    <property type="project" value="TreeGrafter"/>
</dbReference>
<keyword evidence="2" id="KW-1185">Reference proteome</keyword>
<accession>A0A2I1C4I0</accession>
<keyword evidence="1" id="KW-0830">Ubiquinone</keyword>
<dbReference type="GeneID" id="36529759"/>
<comment type="caution">
    <text evidence="1">The sequence shown here is derived from an EMBL/GenBank/DDBJ whole genome shotgun (WGS) entry which is preliminary data.</text>
</comment>
<gene>
    <name evidence="1" type="ORF">P174DRAFT_372468</name>
</gene>
<dbReference type="GO" id="GO:0005739">
    <property type="term" value="C:mitochondrion"/>
    <property type="evidence" value="ECO:0007669"/>
    <property type="project" value="TreeGrafter"/>
</dbReference>
<reference evidence="2" key="1">
    <citation type="journal article" date="2018" name="Proc. Natl. Acad. Sci. U.S.A.">
        <title>Linking secondary metabolites to gene clusters through genome sequencing of six diverse Aspergillus species.</title>
        <authorList>
            <person name="Kaerboelling I."/>
            <person name="Vesth T.C."/>
            <person name="Frisvad J.C."/>
            <person name="Nybo J.L."/>
            <person name="Theobald S."/>
            <person name="Kuo A."/>
            <person name="Bowyer P."/>
            <person name="Matsuda Y."/>
            <person name="Mondo S."/>
            <person name="Lyhne E.K."/>
            <person name="Kogle M.E."/>
            <person name="Clum A."/>
            <person name="Lipzen A."/>
            <person name="Salamov A."/>
            <person name="Ngan C.Y."/>
            <person name="Daum C."/>
            <person name="Chiniquy J."/>
            <person name="Barry K."/>
            <person name="LaButti K."/>
            <person name="Haridas S."/>
            <person name="Simmons B.A."/>
            <person name="Magnuson J.K."/>
            <person name="Mortensen U.H."/>
            <person name="Larsen T.O."/>
            <person name="Grigoriev I.V."/>
            <person name="Baker S.E."/>
            <person name="Andersen M.R."/>
        </authorList>
    </citation>
    <scope>NUCLEOTIDE SEQUENCE [LARGE SCALE GENOMIC DNA]</scope>
    <source>
        <strain evidence="2">IBT 16806</strain>
    </source>
</reference>
<protein>
    <submittedName>
        <fullName evidence="1">NADH-ubiquinone oxidoreductase complex 1/LYR family protein</fullName>
    </submittedName>
</protein>
<dbReference type="Pfam" id="PF13233">
    <property type="entry name" value="Complex1_LYR_2"/>
    <property type="match status" value="1"/>
</dbReference>
<sequence length="83" mass="9650">MTNPELRRQVINIYKDTAELLYLGREYPLGYDYFRQRLHRAFSGQAHLADEEKIRTGIARAQFVKKGMIEVLSEAVPHAETEV</sequence>
<dbReference type="OrthoDB" id="10258445at2759"/>
<name>A0A2I1C4I0_ASPN1</name>
<organism evidence="1 2">
    <name type="scientific">Aspergillus novofumigatus (strain IBT 16806)</name>
    <dbReference type="NCBI Taxonomy" id="1392255"/>
    <lineage>
        <taxon>Eukaryota</taxon>
        <taxon>Fungi</taxon>
        <taxon>Dikarya</taxon>
        <taxon>Ascomycota</taxon>
        <taxon>Pezizomycotina</taxon>
        <taxon>Eurotiomycetes</taxon>
        <taxon>Eurotiomycetidae</taxon>
        <taxon>Eurotiales</taxon>
        <taxon>Aspergillaceae</taxon>
        <taxon>Aspergillus</taxon>
        <taxon>Aspergillus subgen. Fumigati</taxon>
    </lineage>
</organism>
<dbReference type="PANTHER" id="PTHR21024">
    <property type="entry name" value="GROWTH HORMONE-INDUCIBLE SOLUBLE PROTEIN-RELATED"/>
    <property type="match status" value="1"/>
</dbReference>